<dbReference type="GO" id="GO:0030151">
    <property type="term" value="F:molybdenum ion binding"/>
    <property type="evidence" value="ECO:0007669"/>
    <property type="project" value="InterPro"/>
</dbReference>
<dbReference type="PROSITE" id="PS51340">
    <property type="entry name" value="MOSC"/>
    <property type="match status" value="1"/>
</dbReference>
<dbReference type="Gene3D" id="2.40.33.20">
    <property type="entry name" value="PK beta-barrel domain-like"/>
    <property type="match status" value="1"/>
</dbReference>
<reference evidence="2 3" key="1">
    <citation type="submission" date="2016-10" db="EMBL/GenBank/DDBJ databases">
        <authorList>
            <person name="de Groot N.N."/>
        </authorList>
    </citation>
    <scope>NUCLEOTIDE SEQUENCE [LARGE SCALE GENOMIC DNA]</scope>
    <source>
        <strain evidence="2 3">DSM 16213</strain>
    </source>
</reference>
<gene>
    <name evidence="2" type="ORF">SAMN04488003_11461</name>
</gene>
<name>A0A1H8G179_9RHOB</name>
<dbReference type="GO" id="GO:0003824">
    <property type="term" value="F:catalytic activity"/>
    <property type="evidence" value="ECO:0007669"/>
    <property type="project" value="InterPro"/>
</dbReference>
<dbReference type="STRING" id="245187.SAMN04488003_11461"/>
<evidence type="ECO:0000313" key="3">
    <source>
        <dbReference type="Proteomes" id="UP000199585"/>
    </source>
</evidence>
<keyword evidence="3" id="KW-1185">Reference proteome</keyword>
<dbReference type="Proteomes" id="UP000199585">
    <property type="component" value="Unassembled WGS sequence"/>
</dbReference>
<proteinExistence type="predicted"/>
<dbReference type="PANTHER" id="PTHR36930:SF1">
    <property type="entry name" value="MOSC DOMAIN-CONTAINING PROTEIN"/>
    <property type="match status" value="1"/>
</dbReference>
<feature type="domain" description="MOSC" evidence="1">
    <location>
        <begin position="29"/>
        <end position="184"/>
    </location>
</feature>
<dbReference type="GO" id="GO:0030170">
    <property type="term" value="F:pyridoxal phosphate binding"/>
    <property type="evidence" value="ECO:0007669"/>
    <property type="project" value="InterPro"/>
</dbReference>
<dbReference type="InterPro" id="IPR005302">
    <property type="entry name" value="MoCF_Sase_C"/>
</dbReference>
<organism evidence="2 3">
    <name type="scientific">Loktanella fryxellensis</name>
    <dbReference type="NCBI Taxonomy" id="245187"/>
    <lineage>
        <taxon>Bacteria</taxon>
        <taxon>Pseudomonadati</taxon>
        <taxon>Pseudomonadota</taxon>
        <taxon>Alphaproteobacteria</taxon>
        <taxon>Rhodobacterales</taxon>
        <taxon>Roseobacteraceae</taxon>
        <taxon>Loktanella</taxon>
    </lineage>
</organism>
<dbReference type="SUPFAM" id="SSF50800">
    <property type="entry name" value="PK beta-barrel domain-like"/>
    <property type="match status" value="1"/>
</dbReference>
<dbReference type="InterPro" id="IPR052716">
    <property type="entry name" value="MOSC_domain"/>
</dbReference>
<evidence type="ECO:0000313" key="2">
    <source>
        <dbReference type="EMBL" id="SEN37534.1"/>
    </source>
</evidence>
<dbReference type="InterPro" id="IPR011037">
    <property type="entry name" value="Pyrv_Knase-like_insert_dom_sf"/>
</dbReference>
<accession>A0A1H8G179</accession>
<dbReference type="AlphaFoldDB" id="A0A1H8G179"/>
<dbReference type="RefSeq" id="WP_089903583.1">
    <property type="nucleotide sequence ID" value="NZ_FOCI01000014.1"/>
</dbReference>
<dbReference type="Pfam" id="PF03473">
    <property type="entry name" value="MOSC"/>
    <property type="match status" value="1"/>
</dbReference>
<sequence>MPALVKTRHVATITWLGRVPHRDAADIVGEVREVMPLGFDGFAEEVHAGVTRASCSRVTTQHPKGTTIRNVRQLSIVSAEELAVIAARLDLDRIDPAWLGASVVVQGIADFTHLPPSARLQGPDGVTLVVDMLNQPCTLVSRTIELARPGHGKAFKAAAKGLRGVTAWVERPGTLHMGDSLVLHVPGQRPWMADAATADQADLF</sequence>
<dbReference type="PANTHER" id="PTHR36930">
    <property type="entry name" value="METAL-SULFUR CLUSTER BIOSYNTHESIS PROTEINS YUAD-RELATED"/>
    <property type="match status" value="1"/>
</dbReference>
<dbReference type="EMBL" id="FOCI01000014">
    <property type="protein sequence ID" value="SEN37534.1"/>
    <property type="molecule type" value="Genomic_DNA"/>
</dbReference>
<dbReference type="OrthoDB" id="9808413at2"/>
<evidence type="ECO:0000259" key="1">
    <source>
        <dbReference type="PROSITE" id="PS51340"/>
    </source>
</evidence>
<protein>
    <submittedName>
        <fullName evidence="2">MOSC domain-containing protein</fullName>
    </submittedName>
</protein>